<reference evidence="1 3" key="2">
    <citation type="journal article" date="2014" name="BMC Genomics">
        <title>An improved genome release (version Mt4.0) for the model legume Medicago truncatula.</title>
        <authorList>
            <person name="Tang H."/>
            <person name="Krishnakumar V."/>
            <person name="Bidwell S."/>
            <person name="Rosen B."/>
            <person name="Chan A."/>
            <person name="Zhou S."/>
            <person name="Gentzbittel L."/>
            <person name="Childs K.L."/>
            <person name="Yandell M."/>
            <person name="Gundlach H."/>
            <person name="Mayer K.F."/>
            <person name="Schwartz D.C."/>
            <person name="Town C.D."/>
        </authorList>
    </citation>
    <scope>GENOME REANNOTATION</scope>
    <source>
        <strain evidence="1">A17</strain>
        <strain evidence="2 3">cv. Jemalong A17</strain>
    </source>
</reference>
<evidence type="ECO:0000313" key="2">
    <source>
        <dbReference type="EnsemblPlants" id="KEH17145"/>
    </source>
</evidence>
<proteinExistence type="predicted"/>
<evidence type="ECO:0000313" key="1">
    <source>
        <dbReference type="EMBL" id="KEH17145.1"/>
    </source>
</evidence>
<dbReference type="EnsemblPlants" id="KEH17145">
    <property type="protein sequence ID" value="KEH17145"/>
    <property type="gene ID" value="MTR_0039s0090"/>
</dbReference>
<evidence type="ECO:0000313" key="3">
    <source>
        <dbReference type="Proteomes" id="UP000002051"/>
    </source>
</evidence>
<name>A0A072TUA5_MEDTR</name>
<organism evidence="1 3">
    <name type="scientific">Medicago truncatula</name>
    <name type="common">Barrel medic</name>
    <name type="synonym">Medicago tribuloides</name>
    <dbReference type="NCBI Taxonomy" id="3880"/>
    <lineage>
        <taxon>Eukaryota</taxon>
        <taxon>Viridiplantae</taxon>
        <taxon>Streptophyta</taxon>
        <taxon>Embryophyta</taxon>
        <taxon>Tracheophyta</taxon>
        <taxon>Spermatophyta</taxon>
        <taxon>Magnoliopsida</taxon>
        <taxon>eudicotyledons</taxon>
        <taxon>Gunneridae</taxon>
        <taxon>Pentapetalae</taxon>
        <taxon>rosids</taxon>
        <taxon>fabids</taxon>
        <taxon>Fabales</taxon>
        <taxon>Fabaceae</taxon>
        <taxon>Papilionoideae</taxon>
        <taxon>50 kb inversion clade</taxon>
        <taxon>NPAAA clade</taxon>
        <taxon>Hologalegina</taxon>
        <taxon>IRL clade</taxon>
        <taxon>Trifolieae</taxon>
        <taxon>Medicago</taxon>
    </lineage>
</organism>
<protein>
    <submittedName>
        <fullName evidence="1 2">Uncharacterized protein</fullName>
    </submittedName>
</protein>
<keyword evidence="3" id="KW-1185">Reference proteome</keyword>
<accession>A0A072TUA5</accession>
<dbReference type="PANTHER" id="PTHR33116:SF80">
    <property type="entry name" value="REVERSE TRANSCRIPTASE ZINC-BINDING DOMAIN-CONTAINING PROTEIN"/>
    <property type="match status" value="1"/>
</dbReference>
<sequence>MSLIKDLEKSIRNFIWSGSIDKRKLVTVAWKKICKPTAQGGLGIRSLQKLNQAANLKLCRDLFHNKEDWVGLICHTPNFDHFSLFLSILFVFLKSSIFIVSDEISTKRSREFYFDFEKNLKTEKFRFPVWRRRPVGPANHRIGAAKPAGEDEDHLLLFSRIFREKEEFFGLERERLREMKVDEPNLLIYLLLNRFLFHLDRFFKIKPDFILTVGSPILWL</sequence>
<dbReference type="AlphaFoldDB" id="A0A072TUA5"/>
<dbReference type="PANTHER" id="PTHR33116">
    <property type="entry name" value="REVERSE TRANSCRIPTASE ZINC-BINDING DOMAIN-CONTAINING PROTEIN-RELATED-RELATED"/>
    <property type="match status" value="1"/>
</dbReference>
<dbReference type="STRING" id="3880.A0A072TUA5"/>
<reference evidence="1 3" key="1">
    <citation type="journal article" date="2011" name="Nature">
        <title>The Medicago genome provides insight into the evolution of rhizobial symbioses.</title>
        <authorList>
            <person name="Young N.D."/>
            <person name="Debelle F."/>
            <person name="Oldroyd G.E."/>
            <person name="Geurts R."/>
            <person name="Cannon S.B."/>
            <person name="Udvardi M.K."/>
            <person name="Benedito V.A."/>
            <person name="Mayer K.F."/>
            <person name="Gouzy J."/>
            <person name="Schoof H."/>
            <person name="Van de Peer Y."/>
            <person name="Proost S."/>
            <person name="Cook D.R."/>
            <person name="Meyers B.C."/>
            <person name="Spannagl M."/>
            <person name="Cheung F."/>
            <person name="De Mita S."/>
            <person name="Krishnakumar V."/>
            <person name="Gundlach H."/>
            <person name="Zhou S."/>
            <person name="Mudge J."/>
            <person name="Bharti A.K."/>
            <person name="Murray J.D."/>
            <person name="Naoumkina M.A."/>
            <person name="Rosen B."/>
            <person name="Silverstein K.A."/>
            <person name="Tang H."/>
            <person name="Rombauts S."/>
            <person name="Zhao P.X."/>
            <person name="Zhou P."/>
            <person name="Barbe V."/>
            <person name="Bardou P."/>
            <person name="Bechner M."/>
            <person name="Bellec A."/>
            <person name="Berger A."/>
            <person name="Berges H."/>
            <person name="Bidwell S."/>
            <person name="Bisseling T."/>
            <person name="Choisne N."/>
            <person name="Couloux A."/>
            <person name="Denny R."/>
            <person name="Deshpande S."/>
            <person name="Dai X."/>
            <person name="Doyle J.J."/>
            <person name="Dudez A.M."/>
            <person name="Farmer A.D."/>
            <person name="Fouteau S."/>
            <person name="Franken C."/>
            <person name="Gibelin C."/>
            <person name="Gish J."/>
            <person name="Goldstein S."/>
            <person name="Gonzalez A.J."/>
            <person name="Green P.J."/>
            <person name="Hallab A."/>
            <person name="Hartog M."/>
            <person name="Hua A."/>
            <person name="Humphray S.J."/>
            <person name="Jeong D.H."/>
            <person name="Jing Y."/>
            <person name="Jocker A."/>
            <person name="Kenton S.M."/>
            <person name="Kim D.J."/>
            <person name="Klee K."/>
            <person name="Lai H."/>
            <person name="Lang C."/>
            <person name="Lin S."/>
            <person name="Macmil S.L."/>
            <person name="Magdelenat G."/>
            <person name="Matthews L."/>
            <person name="McCorrison J."/>
            <person name="Monaghan E.L."/>
            <person name="Mun J.H."/>
            <person name="Najar F.Z."/>
            <person name="Nicholson C."/>
            <person name="Noirot C."/>
            <person name="O'Bleness M."/>
            <person name="Paule C.R."/>
            <person name="Poulain J."/>
            <person name="Prion F."/>
            <person name="Qin B."/>
            <person name="Qu C."/>
            <person name="Retzel E.F."/>
            <person name="Riddle C."/>
            <person name="Sallet E."/>
            <person name="Samain S."/>
            <person name="Samson N."/>
            <person name="Sanders I."/>
            <person name="Saurat O."/>
            <person name="Scarpelli C."/>
            <person name="Schiex T."/>
            <person name="Segurens B."/>
            <person name="Severin A.J."/>
            <person name="Sherrier D.J."/>
            <person name="Shi R."/>
            <person name="Sims S."/>
            <person name="Singer S.R."/>
            <person name="Sinharoy S."/>
            <person name="Sterck L."/>
            <person name="Viollet A."/>
            <person name="Wang B.B."/>
            <person name="Wang K."/>
            <person name="Wang M."/>
            <person name="Wang X."/>
            <person name="Warfsmann J."/>
            <person name="Weissenbach J."/>
            <person name="White D.D."/>
            <person name="White J.D."/>
            <person name="Wiley G.B."/>
            <person name="Wincker P."/>
            <person name="Xing Y."/>
            <person name="Yang L."/>
            <person name="Yao Z."/>
            <person name="Ying F."/>
            <person name="Zhai J."/>
            <person name="Zhou L."/>
            <person name="Zuber A."/>
            <person name="Denarie J."/>
            <person name="Dixon R.A."/>
            <person name="May G.D."/>
            <person name="Schwartz D.C."/>
            <person name="Rogers J."/>
            <person name="Quetier F."/>
            <person name="Town C.D."/>
            <person name="Roe B.A."/>
        </authorList>
    </citation>
    <scope>NUCLEOTIDE SEQUENCE [LARGE SCALE GENOMIC DNA]</scope>
    <source>
        <strain evidence="1">A17</strain>
        <strain evidence="2 3">cv. Jemalong A17</strain>
    </source>
</reference>
<dbReference type="HOGENOM" id="CLU_1257749_0_0_1"/>
<dbReference type="Proteomes" id="UP000002051">
    <property type="component" value="Unassembled WGS sequence"/>
</dbReference>
<dbReference type="EMBL" id="KL402764">
    <property type="protein sequence ID" value="KEH17145.1"/>
    <property type="molecule type" value="Genomic_DNA"/>
</dbReference>
<gene>
    <name evidence="1" type="ORF">MTR_0039s0090</name>
</gene>
<reference evidence="2" key="3">
    <citation type="submission" date="2015-06" db="UniProtKB">
        <authorList>
            <consortium name="EnsemblPlants"/>
        </authorList>
    </citation>
    <scope>IDENTIFICATION</scope>
    <source>
        <strain evidence="2">cv. Jemalong A17</strain>
    </source>
</reference>